<gene>
    <name evidence="2" type="ORF">NDI38_02095</name>
</gene>
<evidence type="ECO:0000313" key="2">
    <source>
        <dbReference type="EMBL" id="MEP1057210.1"/>
    </source>
</evidence>
<dbReference type="InterPro" id="IPR038330">
    <property type="entry name" value="TspO/MBR-related_sf"/>
</dbReference>
<feature type="transmembrane region" description="Helical" evidence="1">
    <location>
        <begin position="213"/>
        <end position="229"/>
    </location>
</feature>
<dbReference type="Gene3D" id="1.20.1260.100">
    <property type="entry name" value="TspO/MBR protein"/>
    <property type="match status" value="1"/>
</dbReference>
<dbReference type="Proteomes" id="UP001476950">
    <property type="component" value="Unassembled WGS sequence"/>
</dbReference>
<dbReference type="RefSeq" id="WP_242033724.1">
    <property type="nucleotide sequence ID" value="NZ_JAMPLM010000001.1"/>
</dbReference>
<feature type="transmembrane region" description="Helical" evidence="1">
    <location>
        <begin position="157"/>
        <end position="178"/>
    </location>
</feature>
<feature type="transmembrane region" description="Helical" evidence="1">
    <location>
        <begin position="184"/>
        <end position="206"/>
    </location>
</feature>
<sequence length="267" mass="29388">MMRTFTREPGSGLGLAIATLIAIFATLMVNVLSNLYPPKGLNIGAIANTILKGVQITPANYAFAIWGLIYLGLLAYGFYQLRPAQRRHPTFQRVNWLLIVACVAQMIWVYLFTLRFFGLSIVAMLGILLALIGAYLQLSSGNVRVSRDRLRFAHLPFSLYLGWISVATVVNVASALYAARWQGWGINATAWTVIMLLVSATIAATVALRQADITFTLVFVWAYVAIAVRQAANPAIWITAIVLSIVLVALLVFSRKKRRPLASFVGK</sequence>
<keyword evidence="1" id="KW-1133">Transmembrane helix</keyword>
<feature type="transmembrane region" description="Helical" evidence="1">
    <location>
        <begin position="61"/>
        <end position="81"/>
    </location>
</feature>
<evidence type="ECO:0000313" key="3">
    <source>
        <dbReference type="Proteomes" id="UP001476950"/>
    </source>
</evidence>
<protein>
    <submittedName>
        <fullName evidence="2">Tryptophan-rich sensory protein</fullName>
    </submittedName>
</protein>
<organism evidence="2 3">
    <name type="scientific">Stenomitos frigidus AS-A4</name>
    <dbReference type="NCBI Taxonomy" id="2933935"/>
    <lineage>
        <taxon>Bacteria</taxon>
        <taxon>Bacillati</taxon>
        <taxon>Cyanobacteriota</taxon>
        <taxon>Cyanophyceae</taxon>
        <taxon>Leptolyngbyales</taxon>
        <taxon>Leptolyngbyaceae</taxon>
        <taxon>Stenomitos</taxon>
    </lineage>
</organism>
<dbReference type="PANTHER" id="PTHR33802:SF1">
    <property type="entry name" value="XK-RELATED PROTEIN"/>
    <property type="match status" value="1"/>
</dbReference>
<dbReference type="EMBL" id="JAMPLM010000001">
    <property type="protein sequence ID" value="MEP1057210.1"/>
    <property type="molecule type" value="Genomic_DNA"/>
</dbReference>
<feature type="transmembrane region" description="Helical" evidence="1">
    <location>
        <begin position="117"/>
        <end position="136"/>
    </location>
</feature>
<comment type="caution">
    <text evidence="2">The sequence shown here is derived from an EMBL/GenBank/DDBJ whole genome shotgun (WGS) entry which is preliminary data.</text>
</comment>
<accession>A0ABV0KFM9</accession>
<evidence type="ECO:0000256" key="1">
    <source>
        <dbReference type="SAM" id="Phobius"/>
    </source>
</evidence>
<dbReference type="PANTHER" id="PTHR33802">
    <property type="entry name" value="SI:CH211-161H7.5-RELATED"/>
    <property type="match status" value="1"/>
</dbReference>
<keyword evidence="3" id="KW-1185">Reference proteome</keyword>
<feature type="transmembrane region" description="Helical" evidence="1">
    <location>
        <begin position="12"/>
        <end position="32"/>
    </location>
</feature>
<feature type="transmembrane region" description="Helical" evidence="1">
    <location>
        <begin position="93"/>
        <end position="111"/>
    </location>
</feature>
<keyword evidence="1" id="KW-0472">Membrane</keyword>
<proteinExistence type="predicted"/>
<keyword evidence="1" id="KW-0812">Transmembrane</keyword>
<feature type="transmembrane region" description="Helical" evidence="1">
    <location>
        <begin position="235"/>
        <end position="253"/>
    </location>
</feature>
<name>A0ABV0KFM9_9CYAN</name>
<reference evidence="2 3" key="1">
    <citation type="submission" date="2022-04" db="EMBL/GenBank/DDBJ databases">
        <title>Positive selection, recombination, and allopatry shape intraspecific diversity of widespread and dominant cyanobacteria.</title>
        <authorList>
            <person name="Wei J."/>
            <person name="Shu W."/>
            <person name="Hu C."/>
        </authorList>
    </citation>
    <scope>NUCLEOTIDE SEQUENCE [LARGE SCALE GENOMIC DNA]</scope>
    <source>
        <strain evidence="2 3">AS-A4</strain>
    </source>
</reference>